<keyword evidence="1" id="KW-0853">WD repeat</keyword>
<dbReference type="Pfam" id="PF00400">
    <property type="entry name" value="WD40"/>
    <property type="match status" value="1"/>
</dbReference>
<dbReference type="InterPro" id="IPR036322">
    <property type="entry name" value="WD40_repeat_dom_sf"/>
</dbReference>
<keyword evidence="2" id="KW-0677">Repeat</keyword>
<dbReference type="PROSITE" id="PS50005">
    <property type="entry name" value="TPR"/>
    <property type="match status" value="1"/>
</dbReference>
<feature type="repeat" description="TPR" evidence="3">
    <location>
        <begin position="469"/>
        <end position="502"/>
    </location>
</feature>
<keyword evidence="3" id="KW-0802">TPR repeat</keyword>
<dbReference type="EMBL" id="JAESVD010000003">
    <property type="protein sequence ID" value="MBL4912939.1"/>
    <property type="molecule type" value="Genomic_DNA"/>
</dbReference>
<protein>
    <recommendedName>
        <fullName evidence="6">WD40 repeat domain-containing protein</fullName>
    </recommendedName>
</protein>
<dbReference type="SUPFAM" id="SSF50978">
    <property type="entry name" value="WD40 repeat-like"/>
    <property type="match status" value="1"/>
</dbReference>
<dbReference type="RefSeq" id="WP_202721161.1">
    <property type="nucleotide sequence ID" value="NZ_BPEX01000002.1"/>
</dbReference>
<dbReference type="Gene3D" id="2.130.10.10">
    <property type="entry name" value="YVTN repeat-like/Quinoprotein amine dehydrogenase"/>
    <property type="match status" value="2"/>
</dbReference>
<dbReference type="Proteomes" id="UP000604898">
    <property type="component" value="Unassembled WGS sequence"/>
</dbReference>
<dbReference type="SMART" id="SM00028">
    <property type="entry name" value="TPR"/>
    <property type="match status" value="2"/>
</dbReference>
<accession>A0ABS1SX25</accession>
<sequence length="693" mass="78658">MKHIILISTIAFLLFAYSSKDSRWEFYKKDIDQEFWTTIPHIDRLSNQIMKLDFNSKSLIFSIGKADGTIDIRDASDLNKKITIKAHKMRISNLVSSNDGELLASSSSTVDEMTKVWNSKTGKSILELPKTRGPEVFSNDGNILYIAHNSKLFIYDLLNQQFFPGEYKANGVIESLAVSSDDKSLAVGTTGKVQIWQIEKKLSGIFFWQKLESISLNLDSEKTLYGLKNWIQAIAFSKDNKQITTISRFGGIDILDVPSLSNRKQYQIKRTQVKTVNYIDSEGVFIVTAMKAIKGENARYITRYVKPFSLKAEDDEFSFNNKCQPKFPYVFQNPNMAFTANVEALFYLAEDGKLKKQPKVLNSEGCQLPPNAIPDCDKEFRFVKTPENKVSEDGFTVFYDGQDKFILPNLVKEALEKQKKYGCNKRYDTSHSKTKVKELKQPIKPVTIYYKNNQTPVPIKLNPELDSRTLKLNIKGESYYSEKKYDAAYAAFEEVIQLDSYNVRALNNLAIVSLKIGNKNKAIISSHRVIYSLPASEKEKAAALFNMGLACEGIRQIQILGERSGRAVNRMWYCLQDSLEFYTQSYITSPSKGRSDLIIQKFTNAKAAEKECQLSDGYYKSYFKQGNRFIFLDEKQQPDFLNGLTHEAHGNTVSLKRTASAKLTNGLYISTFSAPSSGAIALDNESCEFFTDR</sequence>
<gene>
    <name evidence="4" type="ORF">JMA39_07275</name>
</gene>
<evidence type="ECO:0000256" key="3">
    <source>
        <dbReference type="PROSITE-ProRule" id="PRU00339"/>
    </source>
</evidence>
<dbReference type="InterPro" id="IPR015943">
    <property type="entry name" value="WD40/YVTN_repeat-like_dom_sf"/>
</dbReference>
<keyword evidence="5" id="KW-1185">Reference proteome</keyword>
<dbReference type="InterPro" id="IPR019734">
    <property type="entry name" value="TPR_rpt"/>
</dbReference>
<evidence type="ECO:0000256" key="2">
    <source>
        <dbReference type="ARBA" id="ARBA00022737"/>
    </source>
</evidence>
<dbReference type="Gene3D" id="1.25.40.10">
    <property type="entry name" value="Tetratricopeptide repeat domain"/>
    <property type="match status" value="1"/>
</dbReference>
<dbReference type="SUPFAM" id="SSF48452">
    <property type="entry name" value="TPR-like"/>
    <property type="match status" value="1"/>
</dbReference>
<proteinExistence type="predicted"/>
<dbReference type="InterPro" id="IPR011990">
    <property type="entry name" value="TPR-like_helical_dom_sf"/>
</dbReference>
<reference evidence="4 5" key="1">
    <citation type="submission" date="2021-01" db="EMBL/GenBank/DDBJ databases">
        <title>Genome sequence of Shewanella schlegeliana JCM 11561.</title>
        <authorList>
            <person name="Zhang H."/>
            <person name="Li C."/>
        </authorList>
    </citation>
    <scope>NUCLEOTIDE SEQUENCE [LARGE SCALE GENOMIC DNA]</scope>
    <source>
        <strain evidence="4 5">JCM 11561</strain>
    </source>
</reference>
<evidence type="ECO:0000256" key="1">
    <source>
        <dbReference type="ARBA" id="ARBA00022574"/>
    </source>
</evidence>
<dbReference type="PANTHER" id="PTHR19848:SF8">
    <property type="entry name" value="F-BOX AND WD REPEAT DOMAIN CONTAINING 7"/>
    <property type="match status" value="1"/>
</dbReference>
<organism evidence="4 5">
    <name type="scientific">Shewanella schlegeliana</name>
    <dbReference type="NCBI Taxonomy" id="190308"/>
    <lineage>
        <taxon>Bacteria</taxon>
        <taxon>Pseudomonadati</taxon>
        <taxon>Pseudomonadota</taxon>
        <taxon>Gammaproteobacteria</taxon>
        <taxon>Alteromonadales</taxon>
        <taxon>Shewanellaceae</taxon>
        <taxon>Shewanella</taxon>
    </lineage>
</organism>
<evidence type="ECO:0000313" key="4">
    <source>
        <dbReference type="EMBL" id="MBL4912939.1"/>
    </source>
</evidence>
<evidence type="ECO:0000313" key="5">
    <source>
        <dbReference type="Proteomes" id="UP000604898"/>
    </source>
</evidence>
<dbReference type="InterPro" id="IPR001680">
    <property type="entry name" value="WD40_rpt"/>
</dbReference>
<name>A0ABS1SX25_9GAMM</name>
<evidence type="ECO:0008006" key="6">
    <source>
        <dbReference type="Google" id="ProtNLM"/>
    </source>
</evidence>
<dbReference type="PANTHER" id="PTHR19848">
    <property type="entry name" value="WD40 REPEAT PROTEIN"/>
    <property type="match status" value="1"/>
</dbReference>
<comment type="caution">
    <text evidence="4">The sequence shown here is derived from an EMBL/GenBank/DDBJ whole genome shotgun (WGS) entry which is preliminary data.</text>
</comment>